<dbReference type="Pfam" id="PF13432">
    <property type="entry name" value="TPR_16"/>
    <property type="match status" value="1"/>
</dbReference>
<dbReference type="SUPFAM" id="SSF48452">
    <property type="entry name" value="TPR-like"/>
    <property type="match status" value="1"/>
</dbReference>
<protein>
    <submittedName>
        <fullName evidence="2">Tetratricopeptide repeat protein</fullName>
    </submittedName>
</protein>
<evidence type="ECO:0000313" key="3">
    <source>
        <dbReference type="Proteomes" id="UP000203464"/>
    </source>
</evidence>
<dbReference type="InterPro" id="IPR019734">
    <property type="entry name" value="TPR_rpt"/>
</dbReference>
<dbReference type="Gene3D" id="1.25.40.10">
    <property type="entry name" value="Tetratricopeptide repeat domain"/>
    <property type="match status" value="1"/>
</dbReference>
<dbReference type="SUPFAM" id="SSF53756">
    <property type="entry name" value="UDP-Glycosyltransferase/glycogen phosphorylase"/>
    <property type="match status" value="1"/>
</dbReference>
<feature type="repeat" description="TPR" evidence="1">
    <location>
        <begin position="74"/>
        <end position="107"/>
    </location>
</feature>
<proteinExistence type="predicted"/>
<dbReference type="PANTHER" id="PTHR44749:SF1">
    <property type="entry name" value="TETRATRICOPEPTIDE-LIKE HELICAL DOMAIN-CONTAINING PROTEIN"/>
    <property type="match status" value="1"/>
</dbReference>
<dbReference type="EMBL" id="FXYD01000003">
    <property type="protein sequence ID" value="SMX40445.1"/>
    <property type="molecule type" value="Genomic_DNA"/>
</dbReference>
<dbReference type="Pfam" id="PF13181">
    <property type="entry name" value="TPR_8"/>
    <property type="match status" value="1"/>
</dbReference>
<name>A0A238KC97_9RHOB</name>
<dbReference type="PROSITE" id="PS50005">
    <property type="entry name" value="TPR"/>
    <property type="match status" value="1"/>
</dbReference>
<organism evidence="2 3">
    <name type="scientific">Octadecabacter ascidiaceicola</name>
    <dbReference type="NCBI Taxonomy" id="1655543"/>
    <lineage>
        <taxon>Bacteria</taxon>
        <taxon>Pseudomonadati</taxon>
        <taxon>Pseudomonadota</taxon>
        <taxon>Alphaproteobacteria</taxon>
        <taxon>Rhodobacterales</taxon>
        <taxon>Roseobacteraceae</taxon>
        <taxon>Octadecabacter</taxon>
    </lineage>
</organism>
<dbReference type="OrthoDB" id="6193797at2"/>
<sequence>MAIATWADVRHQSVKAHRAGRYDEALEGYSRVLQQHPSDAGIWTNLGALYRSIGRHEMGRTAQIRAYALAPNDAGVLNNYSNILSDLGDYEHSIELRNKSLQIDPSHLMHHAMIGRCLRGLGRYQDAIDYLVPMIEAYPNETEIKLQLAFAQLGAGQYGAAFRSYDSRWNSDELDRPELPFTKWEDGLSVNGKTLLILPEQGFGDMVLMARFIPLIVAMGARVRLVAKKPLLRMFEGMEGVDWVGPAASKDDPVDMWLSLMDMPKLVYGPNESGAVPTPVKLNIPVESIDRAKGLTAKHRDMFKVGVVWSGSATYKGNTFRSFTHREFLPMANIPNIQLFSLYKGPFLEAFHQDGSSALIIDTASTDRDFADCAATMQEMDLIITSDTATAHIAGSLGIPVWVMLHWDAFWVYRHKGKTTPWYPSMRLFRQAKPQDWASAFDAVNKALAKEVSKHG</sequence>
<dbReference type="GO" id="GO:0045892">
    <property type="term" value="P:negative regulation of DNA-templated transcription"/>
    <property type="evidence" value="ECO:0007669"/>
    <property type="project" value="InterPro"/>
</dbReference>
<dbReference type="InterPro" id="IPR011990">
    <property type="entry name" value="TPR-like_helical_dom_sf"/>
</dbReference>
<evidence type="ECO:0000313" key="2">
    <source>
        <dbReference type="EMBL" id="SMX40445.1"/>
    </source>
</evidence>
<dbReference type="PANTHER" id="PTHR44749">
    <property type="entry name" value="SUPPRESSOR OF RPS4-RLD 1"/>
    <property type="match status" value="1"/>
</dbReference>
<dbReference type="InterPro" id="IPR044650">
    <property type="entry name" value="SRFR1-like"/>
</dbReference>
<gene>
    <name evidence="2" type="ORF">OCA8868_02381</name>
</gene>
<keyword evidence="1" id="KW-0802">TPR repeat</keyword>
<reference evidence="3" key="1">
    <citation type="submission" date="2017-05" db="EMBL/GenBank/DDBJ databases">
        <authorList>
            <person name="Rodrigo-Torres L."/>
            <person name="Arahal R. D."/>
            <person name="Lucena T."/>
        </authorList>
    </citation>
    <scope>NUCLEOTIDE SEQUENCE [LARGE SCALE GENOMIC DNA]</scope>
    <source>
        <strain evidence="3">CECT 8868</strain>
    </source>
</reference>
<dbReference type="Gene3D" id="3.40.50.2000">
    <property type="entry name" value="Glycogen Phosphorylase B"/>
    <property type="match status" value="1"/>
</dbReference>
<dbReference type="AlphaFoldDB" id="A0A238KC97"/>
<accession>A0A238KC97</accession>
<dbReference type="RefSeq" id="WP_093996742.1">
    <property type="nucleotide sequence ID" value="NZ_FXYD01000003.1"/>
</dbReference>
<keyword evidence="3" id="KW-1185">Reference proteome</keyword>
<dbReference type="SMART" id="SM00028">
    <property type="entry name" value="TPR"/>
    <property type="match status" value="4"/>
</dbReference>
<dbReference type="Proteomes" id="UP000203464">
    <property type="component" value="Unassembled WGS sequence"/>
</dbReference>
<evidence type="ECO:0000256" key="1">
    <source>
        <dbReference type="PROSITE-ProRule" id="PRU00339"/>
    </source>
</evidence>